<dbReference type="Proteomes" id="UP000765845">
    <property type="component" value="Unassembled WGS sequence"/>
</dbReference>
<reference evidence="2 3" key="1">
    <citation type="submission" date="2020-04" db="EMBL/GenBank/DDBJ databases">
        <authorList>
            <person name="Yoon J."/>
        </authorList>
    </citation>
    <scope>NUCLEOTIDE SEQUENCE [LARGE SCALE GENOMIC DNA]</scope>
    <source>
        <strain evidence="2 3">KMU-166</strain>
    </source>
</reference>
<protein>
    <submittedName>
        <fullName evidence="2">Beta-lactamase family protein</fullName>
    </submittedName>
</protein>
<name>A0ABX1GIQ8_9GAMM</name>
<organism evidence="2 3">
    <name type="scientific">Spongiibacter thalassae</name>
    <dbReference type="NCBI Taxonomy" id="2721624"/>
    <lineage>
        <taxon>Bacteria</taxon>
        <taxon>Pseudomonadati</taxon>
        <taxon>Pseudomonadota</taxon>
        <taxon>Gammaproteobacteria</taxon>
        <taxon>Cellvibrionales</taxon>
        <taxon>Spongiibacteraceae</taxon>
        <taxon>Spongiibacter</taxon>
    </lineage>
</organism>
<gene>
    <name evidence="2" type="ORF">HCU74_12700</name>
</gene>
<dbReference type="PANTHER" id="PTHR43283:SF3">
    <property type="entry name" value="BETA-LACTAMASE FAMILY PROTEIN (AFU_ORTHOLOGUE AFUA_5G07500)"/>
    <property type="match status" value="1"/>
</dbReference>
<dbReference type="Pfam" id="PF00144">
    <property type="entry name" value="Beta-lactamase"/>
    <property type="match status" value="1"/>
</dbReference>
<dbReference type="PANTHER" id="PTHR43283">
    <property type="entry name" value="BETA-LACTAMASE-RELATED"/>
    <property type="match status" value="1"/>
</dbReference>
<comment type="caution">
    <text evidence="2">The sequence shown here is derived from an EMBL/GenBank/DDBJ whole genome shotgun (WGS) entry which is preliminary data.</text>
</comment>
<dbReference type="InterPro" id="IPR050789">
    <property type="entry name" value="Diverse_Enzym_Activities"/>
</dbReference>
<keyword evidence="3" id="KW-1185">Reference proteome</keyword>
<dbReference type="RefSeq" id="WP_168450787.1">
    <property type="nucleotide sequence ID" value="NZ_JAAWWK010000004.1"/>
</dbReference>
<evidence type="ECO:0000313" key="3">
    <source>
        <dbReference type="Proteomes" id="UP000765845"/>
    </source>
</evidence>
<dbReference type="EMBL" id="JAAWWK010000004">
    <property type="protein sequence ID" value="NKI18267.1"/>
    <property type="molecule type" value="Genomic_DNA"/>
</dbReference>
<feature type="domain" description="Beta-lactamase-related" evidence="1">
    <location>
        <begin position="50"/>
        <end position="445"/>
    </location>
</feature>
<evidence type="ECO:0000259" key="1">
    <source>
        <dbReference type="Pfam" id="PF00144"/>
    </source>
</evidence>
<accession>A0ABX1GIQ8</accession>
<dbReference type="Gene3D" id="3.40.710.10">
    <property type="entry name" value="DD-peptidase/beta-lactamase superfamily"/>
    <property type="match status" value="1"/>
</dbReference>
<proteinExistence type="predicted"/>
<evidence type="ECO:0000313" key="2">
    <source>
        <dbReference type="EMBL" id="NKI18267.1"/>
    </source>
</evidence>
<sequence length="481" mass="52304">MCISRYVQGISLLLLATVLVIKPQPGLTEAIARVSPESEGLSTERLGRIAKHMNKAVESGEMVGGLGLLARNGSIVYLQGYGDADRQPLRPISEDTLFRIYSMSKPITSVAVLMLYEEGHFALNDPIARYLPELAGLRVAVSTGDGAAPGPDEHGVSDGTDIRERHTTTSAAMGKTRAASRQPTIHDLLGHTSGLTYGLLGDSEVDRLYRSAGIGLMSTLSLEELVRRLGRLPLQYDPGTRWHYSVATDVLGRLVEVVAGQAFDEFLQQRLFAPLKMVDTGFTLNETRRQRLAQLYSPPGVDLNDPASILKGMQSPELVEADPEFDTNYRPGAALKSGGGGLLSTIGDYLRFCQMLLNGGELDGVRILSPKTVQLMTRNHLPATGEVMARSGTGFGLGVAIAIDQGAIGELGSNGEYNWGGAAGTKFWIDPREKLIGIFMTQSLPHASQIGVDFKYLSYQAIIDSYEDITSNVKEHRWWRR</sequence>
<dbReference type="SUPFAM" id="SSF56601">
    <property type="entry name" value="beta-lactamase/transpeptidase-like"/>
    <property type="match status" value="1"/>
</dbReference>
<dbReference type="InterPro" id="IPR012338">
    <property type="entry name" value="Beta-lactam/transpept-like"/>
</dbReference>
<dbReference type="InterPro" id="IPR001466">
    <property type="entry name" value="Beta-lactam-related"/>
</dbReference>